<comment type="caution">
    <text evidence="2">The sequence shown here is derived from an EMBL/GenBank/DDBJ whole genome shotgun (WGS) entry which is preliminary data.</text>
</comment>
<name>A0A9N9I6H6_9GLOM</name>
<evidence type="ECO:0000259" key="1">
    <source>
        <dbReference type="PROSITE" id="PS50011"/>
    </source>
</evidence>
<dbReference type="AlphaFoldDB" id="A0A9N9I6H6"/>
<keyword evidence="3" id="KW-1185">Reference proteome</keyword>
<organism evidence="2 3">
    <name type="scientific">Acaulospora morrowiae</name>
    <dbReference type="NCBI Taxonomy" id="94023"/>
    <lineage>
        <taxon>Eukaryota</taxon>
        <taxon>Fungi</taxon>
        <taxon>Fungi incertae sedis</taxon>
        <taxon>Mucoromycota</taxon>
        <taxon>Glomeromycotina</taxon>
        <taxon>Glomeromycetes</taxon>
        <taxon>Diversisporales</taxon>
        <taxon>Acaulosporaceae</taxon>
        <taxon>Acaulospora</taxon>
    </lineage>
</organism>
<dbReference type="SUPFAM" id="SSF56112">
    <property type="entry name" value="Protein kinase-like (PK-like)"/>
    <property type="match status" value="1"/>
</dbReference>
<dbReference type="Pfam" id="PF07714">
    <property type="entry name" value="PK_Tyr_Ser-Thr"/>
    <property type="match status" value="1"/>
</dbReference>
<feature type="domain" description="Protein kinase" evidence="1">
    <location>
        <begin position="1"/>
        <end position="150"/>
    </location>
</feature>
<evidence type="ECO:0000313" key="2">
    <source>
        <dbReference type="EMBL" id="CAG8722170.1"/>
    </source>
</evidence>
<evidence type="ECO:0000313" key="3">
    <source>
        <dbReference type="Proteomes" id="UP000789342"/>
    </source>
</evidence>
<reference evidence="2" key="1">
    <citation type="submission" date="2021-06" db="EMBL/GenBank/DDBJ databases">
        <authorList>
            <person name="Kallberg Y."/>
            <person name="Tangrot J."/>
            <person name="Rosling A."/>
        </authorList>
    </citation>
    <scope>NUCLEOTIDE SEQUENCE</scope>
    <source>
        <strain evidence="2">CL551</strain>
    </source>
</reference>
<feature type="non-terminal residue" evidence="2">
    <location>
        <position position="183"/>
    </location>
</feature>
<dbReference type="Proteomes" id="UP000789342">
    <property type="component" value="Unassembled WGS sequence"/>
</dbReference>
<protein>
    <submittedName>
        <fullName evidence="2">17904_t:CDS:1</fullName>
    </submittedName>
</protein>
<dbReference type="PANTHER" id="PTHR44329">
    <property type="entry name" value="SERINE/THREONINE-PROTEIN KINASE TNNI3K-RELATED"/>
    <property type="match status" value="1"/>
</dbReference>
<dbReference type="PROSITE" id="PS50011">
    <property type="entry name" value="PROTEIN_KINASE_DOM"/>
    <property type="match status" value="1"/>
</dbReference>
<dbReference type="InterPro" id="IPR001245">
    <property type="entry name" value="Ser-Thr/Tyr_kinase_cat_dom"/>
</dbReference>
<dbReference type="OrthoDB" id="544350at2759"/>
<gene>
    <name evidence="2" type="ORF">AMORRO_LOCUS13409</name>
</gene>
<accession>A0A9N9I6H6</accession>
<dbReference type="InterPro" id="IPR000719">
    <property type="entry name" value="Prot_kinase_dom"/>
</dbReference>
<dbReference type="InterPro" id="IPR051681">
    <property type="entry name" value="Ser/Thr_Kinases-Pseudokinases"/>
</dbReference>
<proteinExistence type="predicted"/>
<dbReference type="Gene3D" id="1.10.510.10">
    <property type="entry name" value="Transferase(Phosphotransferase) domain 1"/>
    <property type="match status" value="1"/>
</dbReference>
<dbReference type="GO" id="GO:0005524">
    <property type="term" value="F:ATP binding"/>
    <property type="evidence" value="ECO:0007669"/>
    <property type="project" value="InterPro"/>
</dbReference>
<dbReference type="InterPro" id="IPR011009">
    <property type="entry name" value="Kinase-like_dom_sf"/>
</dbReference>
<dbReference type="GO" id="GO:0004674">
    <property type="term" value="F:protein serine/threonine kinase activity"/>
    <property type="evidence" value="ECO:0007669"/>
    <property type="project" value="TreeGrafter"/>
</dbReference>
<dbReference type="EMBL" id="CAJVPV010022910">
    <property type="protein sequence ID" value="CAG8722170.1"/>
    <property type="molecule type" value="Genomic_DNA"/>
</dbReference>
<sequence length="183" mass="21072">RFHSNLHFGNILIADEASSIDARISDVGLHGPADEQRSPTDYYGKLQFTAPEILRKEKPEETKICKFYQAADIYSFGIIMAMFSTGKMPFSDRKDDERLSEDICNKNLRPEICKELMPQVYYELMTKCLSSIPEQRPSANELNLLLRKWISELGDKPNFSEIAFQFHEANDKKWEPTVIISTS</sequence>